<organism evidence="2 3">
    <name type="scientific">Sphaerochaeta halotolerans</name>
    <dbReference type="NCBI Taxonomy" id="2293840"/>
    <lineage>
        <taxon>Bacteria</taxon>
        <taxon>Pseudomonadati</taxon>
        <taxon>Spirochaetota</taxon>
        <taxon>Spirochaetia</taxon>
        <taxon>Spirochaetales</taxon>
        <taxon>Sphaerochaetaceae</taxon>
        <taxon>Sphaerochaeta</taxon>
    </lineage>
</organism>
<dbReference type="InterPro" id="IPR049514">
    <property type="entry name" value="Fic-like_C"/>
</dbReference>
<evidence type="ECO:0000313" key="3">
    <source>
        <dbReference type="Proteomes" id="UP000264002"/>
    </source>
</evidence>
<keyword evidence="3" id="KW-1185">Reference proteome</keyword>
<dbReference type="PANTHER" id="PTHR30595">
    <property type="entry name" value="GLPR-RELATED TRANSCRIPTIONAL REPRESSOR"/>
    <property type="match status" value="1"/>
</dbReference>
<dbReference type="AlphaFoldDB" id="A0A372MD09"/>
<accession>A0A372MD09</accession>
<evidence type="ECO:0000259" key="1">
    <source>
        <dbReference type="Pfam" id="PF21247"/>
    </source>
</evidence>
<dbReference type="EMBL" id="QUWK01000024">
    <property type="protein sequence ID" value="RFU93685.1"/>
    <property type="molecule type" value="Genomic_DNA"/>
</dbReference>
<dbReference type="RefSeq" id="WP_117331558.1">
    <property type="nucleotide sequence ID" value="NZ_QUWK01000024.1"/>
</dbReference>
<evidence type="ECO:0000313" key="2">
    <source>
        <dbReference type="EMBL" id="RFU93685.1"/>
    </source>
</evidence>
<dbReference type="Gene3D" id="3.30.565.60">
    <property type="match status" value="1"/>
</dbReference>
<proteinExistence type="predicted"/>
<reference evidence="2 3" key="2">
    <citation type="submission" date="2018-09" db="EMBL/GenBank/DDBJ databases">
        <title>Genome of Sphaerochaeta halotolerans strain 4-11.</title>
        <authorList>
            <person name="Nazina T.N."/>
            <person name="Sokolova D.S."/>
        </authorList>
    </citation>
    <scope>NUCLEOTIDE SEQUENCE [LARGE SCALE GENOMIC DNA]</scope>
    <source>
        <strain evidence="2 3">4-11</strain>
    </source>
</reference>
<feature type="domain" description="Filamentation induced by cAMP protein Fic-like C-terminal" evidence="1">
    <location>
        <begin position="120"/>
        <end position="174"/>
    </location>
</feature>
<gene>
    <name evidence="2" type="ORF">DYP60_13575</name>
</gene>
<name>A0A372MD09_9SPIR</name>
<dbReference type="Pfam" id="PF21247">
    <property type="entry name" value="Fic-like_C"/>
    <property type="match status" value="1"/>
</dbReference>
<comment type="caution">
    <text evidence="2">The sequence shown here is derived from an EMBL/GenBank/DDBJ whole genome shotgun (WGS) entry which is preliminary data.</text>
</comment>
<sequence length="175" mass="19507">MYHSQYFQYIQIHQRLNALAHCNYSAASGGVSIHVHPHWLEIWNSGALPEGATEQSLLKGQISILRNPDIAHVLYLRGLREKAGRGSVLMVQKCLGNGLPSPFWKSDPKLGVAVTFSTPEVMKLLKHLTGEMSRGDLQDAIGLRDAEHFRKTYIHPVLESKALEMAIPEKPTSSK</sequence>
<dbReference type="Proteomes" id="UP000264002">
    <property type="component" value="Unassembled WGS sequence"/>
</dbReference>
<reference evidence="3" key="1">
    <citation type="submission" date="2018-08" db="EMBL/GenBank/DDBJ databases">
        <authorList>
            <person name="Grouzdev D.S."/>
            <person name="Krutkina M.S."/>
        </authorList>
    </citation>
    <scope>NUCLEOTIDE SEQUENCE [LARGE SCALE GENOMIC DNA]</scope>
    <source>
        <strain evidence="3">4-11</strain>
    </source>
</reference>
<protein>
    <recommendedName>
        <fullName evidence="1">Filamentation induced by cAMP protein Fic-like C-terminal domain-containing protein</fullName>
    </recommendedName>
</protein>
<dbReference type="InterPro" id="IPR038475">
    <property type="entry name" value="RecG_C_sf"/>
</dbReference>
<dbReference type="Pfam" id="PF13749">
    <property type="entry name" value="HATPase_c_4"/>
    <property type="match status" value="1"/>
</dbReference>
<dbReference type="PANTHER" id="PTHR30595:SF6">
    <property type="entry name" value="SCHLAFEN ALBA-2 DOMAIN-CONTAINING PROTEIN"/>
    <property type="match status" value="1"/>
</dbReference>